<keyword evidence="3" id="KW-1185">Reference proteome</keyword>
<sequence>MYTQNPPPVIQPDLEVHAELANLYKDVNQLKESVRNERDNEGDNEDSNDKDQQPSKRHKNHGGMPKQLAVCDELQHYKALVKARLKDLTGLHHNSFPLHGDIDNQNFENVIHHTEEGDMEEDTHKFTKRDLEEFGKAWFRSWRKAYIAHRDESKKSKQIQAQLQNKWRRRQEQANLTPQEVEDGMKVLEKRSLSWRSQQMLMSNQGPYHKIMDCLQRAWMAFTLQGVGESMLQVAAQGSKN</sequence>
<dbReference type="OrthoDB" id="2803764at2759"/>
<dbReference type="EMBL" id="KB468031">
    <property type="protein sequence ID" value="PCH39649.1"/>
    <property type="molecule type" value="Genomic_DNA"/>
</dbReference>
<organism evidence="2 3">
    <name type="scientific">Wolfiporia cocos (strain MD-104)</name>
    <name type="common">Brown rot fungus</name>
    <dbReference type="NCBI Taxonomy" id="742152"/>
    <lineage>
        <taxon>Eukaryota</taxon>
        <taxon>Fungi</taxon>
        <taxon>Dikarya</taxon>
        <taxon>Basidiomycota</taxon>
        <taxon>Agaricomycotina</taxon>
        <taxon>Agaricomycetes</taxon>
        <taxon>Polyporales</taxon>
        <taxon>Phaeolaceae</taxon>
        <taxon>Wolfiporia</taxon>
    </lineage>
</organism>
<protein>
    <submittedName>
        <fullName evidence="2">Uncharacterized protein</fullName>
    </submittedName>
</protein>
<evidence type="ECO:0000256" key="1">
    <source>
        <dbReference type="SAM" id="MobiDB-lite"/>
    </source>
</evidence>
<proteinExistence type="predicted"/>
<dbReference type="AlphaFoldDB" id="A0A2H3JLI1"/>
<evidence type="ECO:0000313" key="3">
    <source>
        <dbReference type="Proteomes" id="UP000218811"/>
    </source>
</evidence>
<feature type="compositionally biased region" description="Basic and acidic residues" evidence="1">
    <location>
        <begin position="29"/>
        <end position="54"/>
    </location>
</feature>
<dbReference type="Proteomes" id="UP000218811">
    <property type="component" value="Unassembled WGS sequence"/>
</dbReference>
<dbReference type="STRING" id="742152.A0A2H3JLI1"/>
<name>A0A2H3JLI1_WOLCO</name>
<feature type="region of interest" description="Disordered" evidence="1">
    <location>
        <begin position="29"/>
        <end position="64"/>
    </location>
</feature>
<reference evidence="2 3" key="1">
    <citation type="journal article" date="2012" name="Science">
        <title>The Paleozoic origin of enzymatic lignin decomposition reconstructed from 31 fungal genomes.</title>
        <authorList>
            <person name="Floudas D."/>
            <person name="Binder M."/>
            <person name="Riley R."/>
            <person name="Barry K."/>
            <person name="Blanchette R.A."/>
            <person name="Henrissat B."/>
            <person name="Martinez A.T."/>
            <person name="Otillar R."/>
            <person name="Spatafora J.W."/>
            <person name="Yadav J.S."/>
            <person name="Aerts A."/>
            <person name="Benoit I."/>
            <person name="Boyd A."/>
            <person name="Carlson A."/>
            <person name="Copeland A."/>
            <person name="Coutinho P.M."/>
            <person name="de Vries R.P."/>
            <person name="Ferreira P."/>
            <person name="Findley K."/>
            <person name="Foster B."/>
            <person name="Gaskell J."/>
            <person name="Glotzer D."/>
            <person name="Gorecki P."/>
            <person name="Heitman J."/>
            <person name="Hesse C."/>
            <person name="Hori C."/>
            <person name="Igarashi K."/>
            <person name="Jurgens J.A."/>
            <person name="Kallen N."/>
            <person name="Kersten P."/>
            <person name="Kohler A."/>
            <person name="Kuees U."/>
            <person name="Kumar T.K.A."/>
            <person name="Kuo A."/>
            <person name="LaButti K."/>
            <person name="Larrondo L.F."/>
            <person name="Lindquist E."/>
            <person name="Ling A."/>
            <person name="Lombard V."/>
            <person name="Lucas S."/>
            <person name="Lundell T."/>
            <person name="Martin R."/>
            <person name="McLaughlin D.J."/>
            <person name="Morgenstern I."/>
            <person name="Morin E."/>
            <person name="Murat C."/>
            <person name="Nagy L.G."/>
            <person name="Nolan M."/>
            <person name="Ohm R.A."/>
            <person name="Patyshakuliyeva A."/>
            <person name="Rokas A."/>
            <person name="Ruiz-Duenas F.J."/>
            <person name="Sabat G."/>
            <person name="Salamov A."/>
            <person name="Samejima M."/>
            <person name="Schmutz J."/>
            <person name="Slot J.C."/>
            <person name="St John F."/>
            <person name="Stenlid J."/>
            <person name="Sun H."/>
            <person name="Sun S."/>
            <person name="Syed K."/>
            <person name="Tsang A."/>
            <person name="Wiebenga A."/>
            <person name="Young D."/>
            <person name="Pisabarro A."/>
            <person name="Eastwood D.C."/>
            <person name="Martin F."/>
            <person name="Cullen D."/>
            <person name="Grigoriev I.V."/>
            <person name="Hibbett D.S."/>
        </authorList>
    </citation>
    <scope>NUCLEOTIDE SEQUENCE [LARGE SCALE GENOMIC DNA]</scope>
    <source>
        <strain evidence="2 3">MD-104</strain>
    </source>
</reference>
<evidence type="ECO:0000313" key="2">
    <source>
        <dbReference type="EMBL" id="PCH39649.1"/>
    </source>
</evidence>
<gene>
    <name evidence="2" type="ORF">WOLCODRAFT_21558</name>
</gene>
<accession>A0A2H3JLI1</accession>